<reference evidence="1 2" key="1">
    <citation type="submission" date="2017-11" db="EMBL/GenBank/DDBJ databases">
        <title>Infants hospitalized years apart are colonized by the same room-sourced microbial strains.</title>
        <authorList>
            <person name="Brooks B."/>
            <person name="Olm M.R."/>
            <person name="Firek B.A."/>
            <person name="Baker R."/>
            <person name="Thomas B.C."/>
            <person name="Morowitz M.J."/>
            <person name="Banfield J.F."/>
        </authorList>
    </citation>
    <scope>NUCLEOTIDE SEQUENCE [LARGE SCALE GENOMIC DNA]</scope>
    <source>
        <strain evidence="1">S2_003_000_R3_20</strain>
    </source>
</reference>
<name>A0A2W5RSW9_ACIJO</name>
<protein>
    <submittedName>
        <fullName evidence="1">Uncharacterized protein</fullName>
    </submittedName>
</protein>
<sequence>MNHLDLLRSPNYKRSFERKIVAHINAEYLKAGLSPPLPKFENDMATYAEANVSKLANRVRTGAVLFAQLLDEQKEASK</sequence>
<evidence type="ECO:0000313" key="2">
    <source>
        <dbReference type="Proteomes" id="UP000249282"/>
    </source>
</evidence>
<organism evidence="1 2">
    <name type="scientific">Acinetobacter johnsonii</name>
    <dbReference type="NCBI Taxonomy" id="40214"/>
    <lineage>
        <taxon>Bacteria</taxon>
        <taxon>Pseudomonadati</taxon>
        <taxon>Pseudomonadota</taxon>
        <taxon>Gammaproteobacteria</taxon>
        <taxon>Moraxellales</taxon>
        <taxon>Moraxellaceae</taxon>
        <taxon>Acinetobacter</taxon>
    </lineage>
</organism>
<evidence type="ECO:0000313" key="1">
    <source>
        <dbReference type="EMBL" id="PZQ93758.1"/>
    </source>
</evidence>
<proteinExistence type="predicted"/>
<dbReference type="EMBL" id="QFQJ01000002">
    <property type="protein sequence ID" value="PZQ93758.1"/>
    <property type="molecule type" value="Genomic_DNA"/>
</dbReference>
<dbReference type="AlphaFoldDB" id="A0A2W5RSW9"/>
<gene>
    <name evidence="1" type="ORF">DI542_00880</name>
</gene>
<comment type="caution">
    <text evidence="1">The sequence shown here is derived from an EMBL/GenBank/DDBJ whole genome shotgun (WGS) entry which is preliminary data.</text>
</comment>
<dbReference type="Proteomes" id="UP000249282">
    <property type="component" value="Unassembled WGS sequence"/>
</dbReference>
<accession>A0A2W5RSW9</accession>